<keyword evidence="6" id="KW-0663">Pyridoxal phosphate</keyword>
<evidence type="ECO:0000256" key="1">
    <source>
        <dbReference type="ARBA" id="ARBA00001933"/>
    </source>
</evidence>
<comment type="caution">
    <text evidence="11">The sequence shown here is derived from an EMBL/GenBank/DDBJ whole genome shotgun (WGS) entry which is preliminary data.</text>
</comment>
<dbReference type="CDD" id="cd00609">
    <property type="entry name" value="AAT_like"/>
    <property type="match status" value="1"/>
</dbReference>
<dbReference type="Pfam" id="PF00155">
    <property type="entry name" value="Aminotran_1_2"/>
    <property type="match status" value="1"/>
</dbReference>
<evidence type="ECO:0000256" key="7">
    <source>
        <dbReference type="ARBA" id="ARBA00023239"/>
    </source>
</evidence>
<protein>
    <recommendedName>
        <fullName evidence="4">threonine-phosphate decarboxylase</fullName>
        <ecNumber evidence="4">4.1.1.81</ecNumber>
    </recommendedName>
    <alternativeName>
        <fullName evidence="8">L-threonine-O-3-phosphate decarboxylase</fullName>
    </alternativeName>
</protein>
<evidence type="ECO:0000256" key="4">
    <source>
        <dbReference type="ARBA" id="ARBA00012285"/>
    </source>
</evidence>
<feature type="domain" description="Aminotransferase class I/classII large" evidence="10">
    <location>
        <begin position="58"/>
        <end position="315"/>
    </location>
</feature>
<comment type="catalytic activity">
    <reaction evidence="9">
        <text>O-phospho-L-threonine + H(+) = (R)-1-aminopropan-2-yl phosphate + CO2</text>
        <dbReference type="Rhea" id="RHEA:11492"/>
        <dbReference type="ChEBI" id="CHEBI:15378"/>
        <dbReference type="ChEBI" id="CHEBI:16526"/>
        <dbReference type="ChEBI" id="CHEBI:58563"/>
        <dbReference type="ChEBI" id="CHEBI:58675"/>
        <dbReference type="EC" id="4.1.1.81"/>
    </reaction>
</comment>
<dbReference type="AlphaFoldDB" id="A0A9Q3W2K5"/>
<dbReference type="InterPro" id="IPR015422">
    <property type="entry name" value="PyrdxlP-dep_Trfase_small"/>
</dbReference>
<dbReference type="PANTHER" id="PTHR42885:SF1">
    <property type="entry name" value="THREONINE-PHOSPHATE DECARBOXYLASE"/>
    <property type="match status" value="1"/>
</dbReference>
<dbReference type="GO" id="GO:0009236">
    <property type="term" value="P:cobalamin biosynthetic process"/>
    <property type="evidence" value="ECO:0007669"/>
    <property type="project" value="UniProtKB-KW"/>
</dbReference>
<evidence type="ECO:0000256" key="9">
    <source>
        <dbReference type="ARBA" id="ARBA00048531"/>
    </source>
</evidence>
<evidence type="ECO:0000259" key="10">
    <source>
        <dbReference type="Pfam" id="PF00155"/>
    </source>
</evidence>
<keyword evidence="12" id="KW-1185">Reference proteome</keyword>
<dbReference type="PANTHER" id="PTHR42885">
    <property type="entry name" value="HISTIDINOL-PHOSPHATE AMINOTRANSFERASE-RELATED"/>
    <property type="match status" value="1"/>
</dbReference>
<dbReference type="GO" id="GO:0030170">
    <property type="term" value="F:pyridoxal phosphate binding"/>
    <property type="evidence" value="ECO:0007669"/>
    <property type="project" value="InterPro"/>
</dbReference>
<organism evidence="11 12">
    <name type="scientific">Alloalcanivorax xenomutans</name>
    <dbReference type="NCBI Taxonomy" id="1094342"/>
    <lineage>
        <taxon>Bacteria</taxon>
        <taxon>Pseudomonadati</taxon>
        <taxon>Pseudomonadota</taxon>
        <taxon>Gammaproteobacteria</taxon>
        <taxon>Oceanospirillales</taxon>
        <taxon>Alcanivoracaceae</taxon>
        <taxon>Alloalcanivorax</taxon>
    </lineage>
</organism>
<dbReference type="InterPro" id="IPR015421">
    <property type="entry name" value="PyrdxlP-dep_Trfase_major"/>
</dbReference>
<evidence type="ECO:0000313" key="12">
    <source>
        <dbReference type="Proteomes" id="UP001107961"/>
    </source>
</evidence>
<accession>A0A9Q3W2K5</accession>
<dbReference type="Gene3D" id="3.90.1150.10">
    <property type="entry name" value="Aspartate Aminotransferase, domain 1"/>
    <property type="match status" value="1"/>
</dbReference>
<evidence type="ECO:0000256" key="5">
    <source>
        <dbReference type="ARBA" id="ARBA00022573"/>
    </source>
</evidence>
<evidence type="ECO:0000256" key="6">
    <source>
        <dbReference type="ARBA" id="ARBA00022898"/>
    </source>
</evidence>
<dbReference type="GO" id="GO:0048472">
    <property type="term" value="F:threonine-phosphate decarboxylase activity"/>
    <property type="evidence" value="ECO:0007669"/>
    <property type="project" value="UniProtKB-EC"/>
</dbReference>
<evidence type="ECO:0000256" key="3">
    <source>
        <dbReference type="ARBA" id="ARBA00004953"/>
    </source>
</evidence>
<keyword evidence="7 11" id="KW-0456">Lyase</keyword>
<comment type="function">
    <text evidence="2">Decarboxylates L-threonine-O-3-phosphate to yield (R)-1-amino-2-propanol O-2-phosphate, the precursor for the linkage between the nucleotide loop and the corrin ring in cobalamin.</text>
</comment>
<dbReference type="InterPro" id="IPR004839">
    <property type="entry name" value="Aminotransferase_I/II_large"/>
</dbReference>
<dbReference type="KEGG" id="axe:P40_20145"/>
<sequence>MSRDWERDHGGGRRAAARLWRRPEADWLDLSTGINPNGWPVPPLPPEVWQRLPEPAPELADLARQWVGAPSTATCLAVPGSQAAIQQLPLLRAPGRVGVPVPGYGEHALCWRRAGHQVRGLGSGQVEAALDQLDVLVWINPNNPSGERLPPERLLAWCRRLADRGGWLVVDEAFLDEPALSVATDTGTPGLVVLRSLGKVFGLAGVRAGWVFAEAALLERLARTLGPWSLSGPAQAVMAGALADHAWQRENRTERRRAARRLATLLERAGLAVAGGTDLFLYCPHSRATVLADALARQGILVRDFVEPPALRIGLPPDEAGAWKRLEQALAAPAVREIIDPPRPD</sequence>
<gene>
    <name evidence="11" type="primary">cobD</name>
    <name evidence="11" type="ORF">LZG35_05690</name>
</gene>
<comment type="pathway">
    <text evidence="3">Cofactor biosynthesis; adenosylcobalamin biosynthesis.</text>
</comment>
<keyword evidence="5" id="KW-0169">Cobalamin biosynthesis</keyword>
<proteinExistence type="predicted"/>
<dbReference type="NCBIfam" id="TIGR01140">
    <property type="entry name" value="L_thr_O3P_dcar"/>
    <property type="match status" value="1"/>
</dbReference>
<dbReference type="InterPro" id="IPR005860">
    <property type="entry name" value="CobD"/>
</dbReference>
<comment type="cofactor">
    <cofactor evidence="1">
        <name>pyridoxal 5'-phosphate</name>
        <dbReference type="ChEBI" id="CHEBI:597326"/>
    </cofactor>
</comment>
<dbReference type="EC" id="4.1.1.81" evidence="4"/>
<dbReference type="Proteomes" id="UP001107961">
    <property type="component" value="Unassembled WGS sequence"/>
</dbReference>
<evidence type="ECO:0000256" key="8">
    <source>
        <dbReference type="ARBA" id="ARBA00029996"/>
    </source>
</evidence>
<dbReference type="EMBL" id="JAJVKT010000005">
    <property type="protein sequence ID" value="MCE7508121.1"/>
    <property type="molecule type" value="Genomic_DNA"/>
</dbReference>
<dbReference type="InterPro" id="IPR015424">
    <property type="entry name" value="PyrdxlP-dep_Trfase"/>
</dbReference>
<dbReference type="RefSeq" id="WP_080531696.1">
    <property type="nucleotide sequence ID" value="NZ_CP012331.1"/>
</dbReference>
<evidence type="ECO:0000313" key="11">
    <source>
        <dbReference type="EMBL" id="MCE7508121.1"/>
    </source>
</evidence>
<dbReference type="SUPFAM" id="SSF53383">
    <property type="entry name" value="PLP-dependent transferases"/>
    <property type="match status" value="1"/>
</dbReference>
<dbReference type="Gene3D" id="3.40.640.10">
    <property type="entry name" value="Type I PLP-dependent aspartate aminotransferase-like (Major domain)"/>
    <property type="match status" value="1"/>
</dbReference>
<reference evidence="11" key="1">
    <citation type="submission" date="2022-01" db="EMBL/GenBank/DDBJ databases">
        <authorList>
            <person name="Karlyshev A.V."/>
            <person name="Jaspars M."/>
        </authorList>
    </citation>
    <scope>NUCLEOTIDE SEQUENCE</scope>
    <source>
        <strain evidence="11">AGSA3-2</strain>
    </source>
</reference>
<name>A0A9Q3W2K5_9GAMM</name>
<evidence type="ECO:0000256" key="2">
    <source>
        <dbReference type="ARBA" id="ARBA00003444"/>
    </source>
</evidence>